<evidence type="ECO:0000313" key="3">
    <source>
        <dbReference type="EMBL" id="MSE09149.1"/>
    </source>
</evidence>
<dbReference type="EMBL" id="WKKX01000645">
    <property type="protein sequence ID" value="MSE09149.1"/>
    <property type="molecule type" value="Genomic_DNA"/>
</dbReference>
<comment type="caution">
    <text evidence="2">The sequence shown here is derived from an EMBL/GenBank/DDBJ whole genome shotgun (WGS) entry which is preliminary data.</text>
</comment>
<proteinExistence type="predicted"/>
<reference evidence="4 5" key="1">
    <citation type="submission" date="2019-11" db="EMBL/GenBank/DDBJ databases">
        <title>Draft Genome Sequence of Plant Growth-Promoting Rhizosphere-Associated Bacteria.</title>
        <authorList>
            <person name="Vasilyev I.Y."/>
            <person name="Radchenko V."/>
            <person name="Ilnitskaya E.V."/>
        </authorList>
    </citation>
    <scope>NUCLEOTIDE SEQUENCE [LARGE SCALE GENOMIC DNA]</scope>
    <source>
        <strain evidence="3 5">VRA_01-1sq_f</strain>
        <strain evidence="2 4">VRA_1sq_f</strain>
    </source>
</reference>
<feature type="transmembrane region" description="Helical" evidence="1">
    <location>
        <begin position="76"/>
        <end position="98"/>
    </location>
</feature>
<evidence type="ECO:0000256" key="1">
    <source>
        <dbReference type="SAM" id="Phobius"/>
    </source>
</evidence>
<gene>
    <name evidence="3" type="ORF">GKC33_10745</name>
    <name evidence="2" type="ORF">GKC34_10120</name>
</gene>
<dbReference type="AlphaFoldDB" id="A0A6A8LQK9"/>
<accession>A0A6A8LQK9</accession>
<evidence type="ECO:0000313" key="4">
    <source>
        <dbReference type="Proteomes" id="UP000437575"/>
    </source>
</evidence>
<dbReference type="Proteomes" id="UP000437575">
    <property type="component" value="Unassembled WGS sequence"/>
</dbReference>
<evidence type="ECO:0000313" key="2">
    <source>
        <dbReference type="EMBL" id="MSE06128.1"/>
    </source>
</evidence>
<keyword evidence="1" id="KW-0472">Membrane</keyword>
<keyword evidence="1" id="KW-0812">Transmembrane</keyword>
<evidence type="ECO:0000313" key="5">
    <source>
        <dbReference type="Proteomes" id="UP000467635"/>
    </source>
</evidence>
<dbReference type="Proteomes" id="UP000467635">
    <property type="component" value="Unassembled WGS sequence"/>
</dbReference>
<feature type="transmembrane region" description="Helical" evidence="1">
    <location>
        <begin position="21"/>
        <end position="45"/>
    </location>
</feature>
<dbReference type="EMBL" id="WKKZ01000628">
    <property type="protein sequence ID" value="MSE06128.1"/>
    <property type="molecule type" value="Genomic_DNA"/>
</dbReference>
<sequence>MRIKAKIRKLLPKTYAQKIRYISVTLASLLSLATVYELFTAYSFVVEMTKFARLQRNANLNQIKTPDELIRLAFHLANGLLVITALVIFLICFLWNYMWRNTSNKPRL</sequence>
<organism evidence="2 4">
    <name type="scientific">Ligilactobacillus salivarius</name>
    <dbReference type="NCBI Taxonomy" id="1624"/>
    <lineage>
        <taxon>Bacteria</taxon>
        <taxon>Bacillati</taxon>
        <taxon>Bacillota</taxon>
        <taxon>Bacilli</taxon>
        <taxon>Lactobacillales</taxon>
        <taxon>Lactobacillaceae</taxon>
        <taxon>Ligilactobacillus</taxon>
    </lineage>
</organism>
<name>A0A6A8LQK9_9LACO</name>
<protein>
    <submittedName>
        <fullName evidence="2">Uncharacterized protein</fullName>
    </submittedName>
</protein>
<keyword evidence="1" id="KW-1133">Transmembrane helix</keyword>